<protein>
    <recommendedName>
        <fullName evidence="3">Amidase</fullName>
    </recommendedName>
</protein>
<proteinExistence type="predicted"/>
<dbReference type="AlphaFoldDB" id="A0A9J6H2J3"/>
<dbReference type="VEuPathDB" id="VectorBase:HLOH_045357"/>
<dbReference type="InterPro" id="IPR052739">
    <property type="entry name" value="FAAH2"/>
</dbReference>
<dbReference type="Gene3D" id="3.90.1300.10">
    <property type="entry name" value="Amidase signature (AS) domain"/>
    <property type="match status" value="1"/>
</dbReference>
<dbReference type="InterPro" id="IPR036928">
    <property type="entry name" value="AS_sf"/>
</dbReference>
<keyword evidence="2" id="KW-1185">Reference proteome</keyword>
<dbReference type="PANTHER" id="PTHR43372">
    <property type="entry name" value="FATTY-ACID AMIDE HYDROLASE"/>
    <property type="match status" value="1"/>
</dbReference>
<dbReference type="SUPFAM" id="SSF75304">
    <property type="entry name" value="Amidase signature (AS) enzymes"/>
    <property type="match status" value="1"/>
</dbReference>
<organism evidence="1 2">
    <name type="scientific">Haemaphysalis longicornis</name>
    <name type="common">Bush tick</name>
    <dbReference type="NCBI Taxonomy" id="44386"/>
    <lineage>
        <taxon>Eukaryota</taxon>
        <taxon>Metazoa</taxon>
        <taxon>Ecdysozoa</taxon>
        <taxon>Arthropoda</taxon>
        <taxon>Chelicerata</taxon>
        <taxon>Arachnida</taxon>
        <taxon>Acari</taxon>
        <taxon>Parasitiformes</taxon>
        <taxon>Ixodida</taxon>
        <taxon>Ixodoidea</taxon>
        <taxon>Ixodidae</taxon>
        <taxon>Haemaphysalinae</taxon>
        <taxon>Haemaphysalis</taxon>
    </lineage>
</organism>
<dbReference type="EMBL" id="JABSTR010000011">
    <property type="protein sequence ID" value="KAH9381978.1"/>
    <property type="molecule type" value="Genomic_DNA"/>
</dbReference>
<comment type="caution">
    <text evidence="1">The sequence shown here is derived from an EMBL/GenBank/DDBJ whole genome shotgun (WGS) entry which is preliminary data.</text>
</comment>
<reference evidence="1 2" key="1">
    <citation type="journal article" date="2020" name="Cell">
        <title>Large-Scale Comparative Analyses of Tick Genomes Elucidate Their Genetic Diversity and Vector Capacities.</title>
        <authorList>
            <consortium name="Tick Genome and Microbiome Consortium (TIGMIC)"/>
            <person name="Jia N."/>
            <person name="Wang J."/>
            <person name="Shi W."/>
            <person name="Du L."/>
            <person name="Sun Y."/>
            <person name="Zhan W."/>
            <person name="Jiang J.F."/>
            <person name="Wang Q."/>
            <person name="Zhang B."/>
            <person name="Ji P."/>
            <person name="Bell-Sakyi L."/>
            <person name="Cui X.M."/>
            <person name="Yuan T.T."/>
            <person name="Jiang B.G."/>
            <person name="Yang W.F."/>
            <person name="Lam T.T."/>
            <person name="Chang Q.C."/>
            <person name="Ding S.J."/>
            <person name="Wang X.J."/>
            <person name="Zhu J.G."/>
            <person name="Ruan X.D."/>
            <person name="Zhao L."/>
            <person name="Wei J.T."/>
            <person name="Ye R.Z."/>
            <person name="Que T.C."/>
            <person name="Du C.H."/>
            <person name="Zhou Y.H."/>
            <person name="Cheng J.X."/>
            <person name="Dai P.F."/>
            <person name="Guo W.B."/>
            <person name="Han X.H."/>
            <person name="Huang E.J."/>
            <person name="Li L.F."/>
            <person name="Wei W."/>
            <person name="Gao Y.C."/>
            <person name="Liu J.Z."/>
            <person name="Shao H.Z."/>
            <person name="Wang X."/>
            <person name="Wang C.C."/>
            <person name="Yang T.C."/>
            <person name="Huo Q.B."/>
            <person name="Li W."/>
            <person name="Chen H.Y."/>
            <person name="Chen S.E."/>
            <person name="Zhou L.G."/>
            <person name="Ni X.B."/>
            <person name="Tian J.H."/>
            <person name="Sheng Y."/>
            <person name="Liu T."/>
            <person name="Pan Y.S."/>
            <person name="Xia L.Y."/>
            <person name="Li J."/>
            <person name="Zhao F."/>
            <person name="Cao W.C."/>
        </authorList>
    </citation>
    <scope>NUCLEOTIDE SEQUENCE [LARGE SCALE GENOMIC DNA]</scope>
    <source>
        <strain evidence="1">HaeL-2018</strain>
    </source>
</reference>
<accession>A0A9J6H2J3</accession>
<evidence type="ECO:0000313" key="1">
    <source>
        <dbReference type="EMBL" id="KAH9381978.1"/>
    </source>
</evidence>
<dbReference type="OrthoDB" id="6512515at2759"/>
<dbReference type="GO" id="GO:0012505">
    <property type="term" value="C:endomembrane system"/>
    <property type="evidence" value="ECO:0007669"/>
    <property type="project" value="TreeGrafter"/>
</dbReference>
<dbReference type="Proteomes" id="UP000821853">
    <property type="component" value="Chromosome 9"/>
</dbReference>
<name>A0A9J6H2J3_HAELO</name>
<dbReference type="PANTHER" id="PTHR43372:SF4">
    <property type="entry name" value="FATTY-ACID AMIDE HYDROLASE 2"/>
    <property type="match status" value="1"/>
</dbReference>
<gene>
    <name evidence="1" type="ORF">HPB48_021020</name>
</gene>
<evidence type="ECO:0008006" key="3">
    <source>
        <dbReference type="Google" id="ProtNLM"/>
    </source>
</evidence>
<sequence length="65" mass="6857">MTALFNLFEVPATVCPVTMQKTKGGTPLPLGVQVVAKTGNDRLCLAVAREIEKTFGGWVAPGVRA</sequence>
<evidence type="ECO:0000313" key="2">
    <source>
        <dbReference type="Proteomes" id="UP000821853"/>
    </source>
</evidence>